<dbReference type="Proteomes" id="UP001472866">
    <property type="component" value="Chromosome 05"/>
</dbReference>
<dbReference type="AlphaFoldDB" id="A0AAX4P6R9"/>
<evidence type="ECO:0000313" key="2">
    <source>
        <dbReference type="EMBL" id="WZN61977.1"/>
    </source>
</evidence>
<evidence type="ECO:0000313" key="3">
    <source>
        <dbReference type="Proteomes" id="UP001472866"/>
    </source>
</evidence>
<feature type="transmembrane region" description="Helical" evidence="1">
    <location>
        <begin position="130"/>
        <end position="152"/>
    </location>
</feature>
<sequence length="154" mass="18017">MVFLDVLVNYGCRRWLHKEDYSFDEGGDKTRSSSRPSQYPLLGFKDRHLEDDYLEYLVVASRARIILGYVTVILLYGSGPFALLLVNYDLNIWLEQFYGFMSEKEKEEFKESAPEGTLWKYFPLSSMSTLYAFICLVLLMFILGGFVAYLHWTQ</sequence>
<keyword evidence="3" id="KW-1185">Reference proteome</keyword>
<dbReference type="EMBL" id="CP151505">
    <property type="protein sequence ID" value="WZN61977.1"/>
    <property type="molecule type" value="Genomic_DNA"/>
</dbReference>
<reference evidence="2 3" key="1">
    <citation type="submission" date="2024-03" db="EMBL/GenBank/DDBJ databases">
        <title>Complete genome sequence of the green alga Chloropicon roscoffensis RCC1871.</title>
        <authorList>
            <person name="Lemieux C."/>
            <person name="Pombert J.-F."/>
            <person name="Otis C."/>
            <person name="Turmel M."/>
        </authorList>
    </citation>
    <scope>NUCLEOTIDE SEQUENCE [LARGE SCALE GENOMIC DNA]</scope>
    <source>
        <strain evidence="2 3">RCC1871</strain>
    </source>
</reference>
<proteinExistence type="predicted"/>
<keyword evidence="1" id="KW-1133">Transmembrane helix</keyword>
<protein>
    <submittedName>
        <fullName evidence="2">Guanylate cyclase</fullName>
    </submittedName>
</protein>
<keyword evidence="1" id="KW-0472">Membrane</keyword>
<gene>
    <name evidence="2" type="ORF">HKI87_05g35130</name>
</gene>
<evidence type="ECO:0000256" key="1">
    <source>
        <dbReference type="SAM" id="Phobius"/>
    </source>
</evidence>
<organism evidence="2 3">
    <name type="scientific">Chloropicon roscoffensis</name>
    <dbReference type="NCBI Taxonomy" id="1461544"/>
    <lineage>
        <taxon>Eukaryota</taxon>
        <taxon>Viridiplantae</taxon>
        <taxon>Chlorophyta</taxon>
        <taxon>Chloropicophyceae</taxon>
        <taxon>Chloropicales</taxon>
        <taxon>Chloropicaceae</taxon>
        <taxon>Chloropicon</taxon>
    </lineage>
</organism>
<feature type="transmembrane region" description="Helical" evidence="1">
    <location>
        <begin position="66"/>
        <end position="88"/>
    </location>
</feature>
<accession>A0AAX4P6R9</accession>
<keyword evidence="1" id="KW-0812">Transmembrane</keyword>
<name>A0AAX4P6R9_9CHLO</name>